<proteinExistence type="predicted"/>
<dbReference type="InterPro" id="IPR027417">
    <property type="entry name" value="P-loop_NTPase"/>
</dbReference>
<evidence type="ECO:0000313" key="1">
    <source>
        <dbReference type="EMBL" id="QFR59814.1"/>
    </source>
</evidence>
<dbReference type="Pfam" id="PF13479">
    <property type="entry name" value="AAA_24"/>
    <property type="match status" value="1"/>
</dbReference>
<accession>A0A5P8PR87</accession>
<name>A0A5P8PR87_9CAUD</name>
<protein>
    <recommendedName>
        <fullName evidence="3">AAA domain protein</fullName>
    </recommendedName>
</protein>
<dbReference type="EMBL" id="MN584918">
    <property type="protein sequence ID" value="QFR59814.1"/>
    <property type="molecule type" value="Genomic_DNA"/>
</dbReference>
<sequence length="250" mass="28413">MNNHLVLIGGLSGTGKSTSLMGIESQDRWAYMNCEAGKKLPFRSKFKEAVVTDPEQVPQSIAGITGNENFDGCIVDSLSFLMEMYESQRVLTSSNTMQEWSNYAQFFKNMMQGPVAKSDKTIIFTTHVDDIFDDEGNRSSQAVVKGSLKKLSIESFFSCVVATKAIKVTQLEKELKDMGYEPDANGNWNNLLTITPKERRLNLKYVFQTDKTAKTLHERIRSPLGLFEENELYIDNNVQFLHNRLNEYYS</sequence>
<reference evidence="1 2" key="1">
    <citation type="submission" date="2019-10" db="EMBL/GenBank/DDBJ databases">
        <authorList>
            <person name="Lin L.C."/>
        </authorList>
    </citation>
    <scope>NUCLEOTIDE SEQUENCE [LARGE SCALE GENOMIC DNA]</scope>
</reference>
<dbReference type="SUPFAM" id="SSF52540">
    <property type="entry name" value="P-loop containing nucleoside triphosphate hydrolases"/>
    <property type="match status" value="1"/>
</dbReference>
<dbReference type="Proteomes" id="UP000325783">
    <property type="component" value="Segment"/>
</dbReference>
<gene>
    <name evidence="1" type="ORF">VOWphi5012_031</name>
</gene>
<evidence type="ECO:0000313" key="2">
    <source>
        <dbReference type="Proteomes" id="UP000325783"/>
    </source>
</evidence>
<evidence type="ECO:0008006" key="3">
    <source>
        <dbReference type="Google" id="ProtNLM"/>
    </source>
</evidence>
<keyword evidence="2" id="KW-1185">Reference proteome</keyword>
<dbReference type="CDD" id="cd01120">
    <property type="entry name" value="RecA-like_superfamily"/>
    <property type="match status" value="1"/>
</dbReference>
<organism evidence="1 2">
    <name type="scientific">Vibrio phage phi50-12</name>
    <dbReference type="NCBI Taxonomy" id="2654972"/>
    <lineage>
        <taxon>Viruses</taxon>
        <taxon>Duplodnaviria</taxon>
        <taxon>Heunggongvirae</taxon>
        <taxon>Uroviricota</taxon>
        <taxon>Caudoviricetes</taxon>
        <taxon>Schitoviridae</taxon>
        <taxon>Penintadodekavirus</taxon>
        <taxon>Penintadodekavirus 5012</taxon>
    </lineage>
</organism>